<dbReference type="KEGG" id="ptan:CRYO30217_00866"/>
<dbReference type="PANTHER" id="PTHR46332:SF5">
    <property type="entry name" value="ASPARTATE BETA-HYDROXYLASE DOMAIN CONTAINING 2"/>
    <property type="match status" value="1"/>
</dbReference>
<dbReference type="InterPro" id="IPR051821">
    <property type="entry name" value="Asp/Asn_beta-hydroxylase"/>
</dbReference>
<dbReference type="Pfam" id="PF05118">
    <property type="entry name" value="Asp_Arg_Hydrox"/>
    <property type="match status" value="1"/>
</dbReference>
<organism evidence="5 6">
    <name type="scientific">Parvicella tangerina</name>
    <dbReference type="NCBI Taxonomy" id="2829795"/>
    <lineage>
        <taxon>Bacteria</taxon>
        <taxon>Pseudomonadati</taxon>
        <taxon>Bacteroidota</taxon>
        <taxon>Flavobacteriia</taxon>
        <taxon>Flavobacteriales</taxon>
        <taxon>Parvicellaceae</taxon>
        <taxon>Parvicella</taxon>
    </lineage>
</organism>
<dbReference type="SUPFAM" id="SSF51197">
    <property type="entry name" value="Clavaminate synthase-like"/>
    <property type="match status" value="1"/>
</dbReference>
<proteinExistence type="inferred from homology"/>
<sequence length="218" mass="25641">MFYESSKYPFTAQILAKYDQIKEEMERTLALPLQQLDQNTWAGERPNYLTSSFDAKLAWKTYVFKYFGINHRPNQEACPVFSKLLEEFPFIATAEFSMLEPNTHILPHKGFTGKVLRSHLGMVVPEGDLGIRVGNETRKWKEKEWLVFDDSIEHEAWNKTAQRRIVLMIDFDPDLSAQKVNKVCKEVLMKTNDKHMMDIASREDWLNWFDKGEFPRDL</sequence>
<dbReference type="Gene3D" id="2.60.120.330">
    <property type="entry name" value="B-lactam Antibiotic, Isopenicillin N Synthase, Chain"/>
    <property type="match status" value="1"/>
</dbReference>
<keyword evidence="6" id="KW-1185">Reference proteome</keyword>
<keyword evidence="3" id="KW-0560">Oxidoreductase</keyword>
<dbReference type="RefSeq" id="WP_258541088.1">
    <property type="nucleotide sequence ID" value="NZ_OU015584.1"/>
</dbReference>
<evidence type="ECO:0000256" key="2">
    <source>
        <dbReference type="ARBA" id="ARBA00022964"/>
    </source>
</evidence>
<evidence type="ECO:0000256" key="1">
    <source>
        <dbReference type="ARBA" id="ARBA00007730"/>
    </source>
</evidence>
<protein>
    <recommendedName>
        <fullName evidence="4">Aspartyl/asparaginy/proline hydroxylase domain-containing protein</fullName>
    </recommendedName>
</protein>
<gene>
    <name evidence="5" type="ORF">CRYO30217_00866</name>
</gene>
<dbReference type="EMBL" id="OU015584">
    <property type="protein sequence ID" value="CAG5079131.1"/>
    <property type="molecule type" value="Genomic_DNA"/>
</dbReference>
<evidence type="ECO:0000313" key="6">
    <source>
        <dbReference type="Proteomes" id="UP000683507"/>
    </source>
</evidence>
<reference evidence="5" key="1">
    <citation type="submission" date="2021-04" db="EMBL/GenBank/DDBJ databases">
        <authorList>
            <person name="Rodrigo-Torres L."/>
            <person name="Arahal R. D."/>
            <person name="Lucena T."/>
        </authorList>
    </citation>
    <scope>NUCLEOTIDE SEQUENCE</scope>
    <source>
        <strain evidence="5">AS29M-1</strain>
    </source>
</reference>
<dbReference type="PANTHER" id="PTHR46332">
    <property type="entry name" value="ASPARTATE BETA-HYDROXYLASE DOMAIN-CONTAINING PROTEIN 2"/>
    <property type="match status" value="1"/>
</dbReference>
<accession>A0A916JKZ9</accession>
<dbReference type="AlphaFoldDB" id="A0A916JKZ9"/>
<feature type="domain" description="Aspartyl/asparaginy/proline hydroxylase" evidence="4">
    <location>
        <begin position="17"/>
        <end position="171"/>
    </location>
</feature>
<name>A0A916JKZ9_9FLAO</name>
<comment type="similarity">
    <text evidence="1">Belongs to the aspartyl/asparaginyl beta-hydroxylase family.</text>
</comment>
<dbReference type="InterPro" id="IPR027443">
    <property type="entry name" value="IPNS-like_sf"/>
</dbReference>
<evidence type="ECO:0000256" key="3">
    <source>
        <dbReference type="ARBA" id="ARBA00023002"/>
    </source>
</evidence>
<dbReference type="InterPro" id="IPR007803">
    <property type="entry name" value="Asp/Arg/Pro-Hydrxlase"/>
</dbReference>
<dbReference type="Proteomes" id="UP000683507">
    <property type="component" value="Chromosome"/>
</dbReference>
<keyword evidence="2" id="KW-0223">Dioxygenase</keyword>
<evidence type="ECO:0000313" key="5">
    <source>
        <dbReference type="EMBL" id="CAG5079131.1"/>
    </source>
</evidence>
<dbReference type="GO" id="GO:0051213">
    <property type="term" value="F:dioxygenase activity"/>
    <property type="evidence" value="ECO:0007669"/>
    <property type="project" value="UniProtKB-KW"/>
</dbReference>
<evidence type="ECO:0000259" key="4">
    <source>
        <dbReference type="Pfam" id="PF05118"/>
    </source>
</evidence>
<dbReference type="GO" id="GO:0016020">
    <property type="term" value="C:membrane"/>
    <property type="evidence" value="ECO:0007669"/>
    <property type="project" value="TreeGrafter"/>
</dbReference>